<dbReference type="Pfam" id="PF00204">
    <property type="entry name" value="DNA_gyraseB"/>
    <property type="match status" value="1"/>
</dbReference>
<keyword evidence="9 10" id="KW-0413">Isomerase</keyword>
<keyword evidence="5 10" id="KW-0547">Nucleotide-binding</keyword>
<comment type="similarity">
    <text evidence="4 10">Belongs to the type II topoisomerase family.</text>
</comment>
<comment type="catalytic activity">
    <reaction evidence="1 10">
        <text>ATP-dependent breakage, passage and rejoining of double-stranded DNA.</text>
        <dbReference type="EC" id="5.6.2.2"/>
    </reaction>
</comment>
<dbReference type="Gene3D" id="3.30.565.10">
    <property type="entry name" value="Histidine kinase-like ATPase, C-terminal domain"/>
    <property type="match status" value="1"/>
</dbReference>
<dbReference type="InterPro" id="IPR013506">
    <property type="entry name" value="Topo_IIA_bsu_dom2"/>
</dbReference>
<dbReference type="OrthoDB" id="276498at2759"/>
<dbReference type="PANTHER" id="PTHR10169:SF38">
    <property type="entry name" value="DNA TOPOISOMERASE 2"/>
    <property type="match status" value="1"/>
</dbReference>
<evidence type="ECO:0000256" key="3">
    <source>
        <dbReference type="ARBA" id="ARBA00001946"/>
    </source>
</evidence>
<dbReference type="GO" id="GO:0003677">
    <property type="term" value="F:DNA binding"/>
    <property type="evidence" value="ECO:0007669"/>
    <property type="project" value="UniProtKB-UniRule"/>
</dbReference>
<feature type="non-terminal residue" evidence="12">
    <location>
        <position position="578"/>
    </location>
</feature>
<sequence length="578" mass="67499">MSGKKSEYAEEESEEYEKKVTFLFLSPEEHVLIRPDTYVGSIEKQKKEVWILNETKTEMIEETIEYVPGLFKIFDEILVNAADNKQRDEEMKKIEVTINEKEKYIEIINDGKGLPIGIHKEYNCQIIELIFGHLLTSSNYNDKKKKTVGGRNGFGAKLTNIFSKRFEIETIDKIKKKRYEQIWKNNMKEKEEAKITDCKNKNSYTRVRFYPDFEKFGMIGFEKGIIKLIEKRVYDIAGTTWSKLKVYLNGLLININSFEEYVKLYLGINKKKNKEYFIYKEKDNNRWEIIIGLSIEQEYKQISHVNNIWTMKGGNHVKYIIEQIIDYIRNNYKTKIKSIGNINDIKNILKPQFIKDQIFIFINCLIENPSFSSQTKEEMILKKTNFGSECNLPENFLKKILISIRDNLDDRIQFKIKQDSKKTDGKKNNNKKLRLDPDIIDANDAGPGSNCVLILVEGKSAKSYALGGVSVLPGGRNKYGIFPLRGKLLNVRDENKLKISKNKEISNLKQLLGLREDVNYNDLNIFETLRYEKIMIMTDQDYDGSHIKGLIINYFHNGWPELIIKNGFLTQFITPIVM</sequence>
<dbReference type="OMA" id="NTWEVDG"/>
<dbReference type="InterPro" id="IPR050634">
    <property type="entry name" value="DNA_Topoisomerase_II"/>
</dbReference>
<name>X6LA94_RETFI</name>
<dbReference type="PROSITE" id="PS50880">
    <property type="entry name" value="TOPRIM"/>
    <property type="match status" value="1"/>
</dbReference>
<dbReference type="InterPro" id="IPR036890">
    <property type="entry name" value="HATPase_C_sf"/>
</dbReference>
<dbReference type="Pfam" id="PF01751">
    <property type="entry name" value="Toprim"/>
    <property type="match status" value="1"/>
</dbReference>
<dbReference type="InterPro" id="IPR020568">
    <property type="entry name" value="Ribosomal_Su5_D2-typ_SF"/>
</dbReference>
<dbReference type="Proteomes" id="UP000023152">
    <property type="component" value="Unassembled WGS sequence"/>
</dbReference>
<dbReference type="AlphaFoldDB" id="X6LA94"/>
<evidence type="ECO:0000256" key="8">
    <source>
        <dbReference type="ARBA" id="ARBA00023125"/>
    </source>
</evidence>
<dbReference type="GO" id="GO:0005634">
    <property type="term" value="C:nucleus"/>
    <property type="evidence" value="ECO:0007669"/>
    <property type="project" value="TreeGrafter"/>
</dbReference>
<organism evidence="12 13">
    <name type="scientific">Reticulomyxa filosa</name>
    <dbReference type="NCBI Taxonomy" id="46433"/>
    <lineage>
        <taxon>Eukaryota</taxon>
        <taxon>Sar</taxon>
        <taxon>Rhizaria</taxon>
        <taxon>Retaria</taxon>
        <taxon>Foraminifera</taxon>
        <taxon>Monothalamids</taxon>
        <taxon>Reticulomyxidae</taxon>
        <taxon>Reticulomyxa</taxon>
    </lineage>
</organism>
<dbReference type="FunFam" id="3.30.565.10:FF:000004">
    <property type="entry name" value="DNA topoisomerase 2"/>
    <property type="match status" value="1"/>
</dbReference>
<dbReference type="GO" id="GO:0000712">
    <property type="term" value="P:resolution of meiotic recombination intermediates"/>
    <property type="evidence" value="ECO:0007669"/>
    <property type="project" value="TreeGrafter"/>
</dbReference>
<keyword evidence="13" id="KW-1185">Reference proteome</keyword>
<dbReference type="GO" id="GO:0000819">
    <property type="term" value="P:sister chromatid segregation"/>
    <property type="evidence" value="ECO:0007669"/>
    <property type="project" value="TreeGrafter"/>
</dbReference>
<evidence type="ECO:0000313" key="13">
    <source>
        <dbReference type="Proteomes" id="UP000023152"/>
    </source>
</evidence>
<comment type="caution">
    <text evidence="12">The sequence shown here is derived from an EMBL/GenBank/DDBJ whole genome shotgun (WGS) entry which is preliminary data.</text>
</comment>
<evidence type="ECO:0000256" key="1">
    <source>
        <dbReference type="ARBA" id="ARBA00000185"/>
    </source>
</evidence>
<comment type="cofactor">
    <cofactor evidence="3">
        <name>Mg(2+)</name>
        <dbReference type="ChEBI" id="CHEBI:18420"/>
    </cofactor>
</comment>
<keyword evidence="8 10" id="KW-0238">DNA-binding</keyword>
<dbReference type="GO" id="GO:0006265">
    <property type="term" value="P:DNA topological change"/>
    <property type="evidence" value="ECO:0007669"/>
    <property type="project" value="UniProtKB-UniRule"/>
</dbReference>
<dbReference type="InterPro" id="IPR013759">
    <property type="entry name" value="Topo_IIA_B_C"/>
</dbReference>
<evidence type="ECO:0000256" key="7">
    <source>
        <dbReference type="ARBA" id="ARBA00023029"/>
    </source>
</evidence>
<dbReference type="EMBL" id="ASPP01046692">
    <property type="protein sequence ID" value="ETN98443.1"/>
    <property type="molecule type" value="Genomic_DNA"/>
</dbReference>
<reference evidence="12 13" key="1">
    <citation type="journal article" date="2013" name="Curr. Biol.">
        <title>The Genome of the Foraminiferan Reticulomyxa filosa.</title>
        <authorList>
            <person name="Glockner G."/>
            <person name="Hulsmann N."/>
            <person name="Schleicher M."/>
            <person name="Noegel A.A."/>
            <person name="Eichinger L."/>
            <person name="Gallinger C."/>
            <person name="Pawlowski J."/>
            <person name="Sierra R."/>
            <person name="Euteneuer U."/>
            <person name="Pillet L."/>
            <person name="Moustafa A."/>
            <person name="Platzer M."/>
            <person name="Groth M."/>
            <person name="Szafranski K."/>
            <person name="Schliwa M."/>
        </authorList>
    </citation>
    <scope>NUCLEOTIDE SEQUENCE [LARGE SCALE GENOMIC DNA]</scope>
</reference>
<evidence type="ECO:0000256" key="10">
    <source>
        <dbReference type="RuleBase" id="RU362094"/>
    </source>
</evidence>
<dbReference type="EC" id="5.6.2.2" evidence="10"/>
<dbReference type="SMART" id="SM00433">
    <property type="entry name" value="TOP2c"/>
    <property type="match status" value="1"/>
</dbReference>
<evidence type="ECO:0000256" key="6">
    <source>
        <dbReference type="ARBA" id="ARBA00022840"/>
    </source>
</evidence>
<keyword evidence="6 10" id="KW-0067">ATP-binding</keyword>
<dbReference type="SUPFAM" id="SSF54211">
    <property type="entry name" value="Ribosomal protein S5 domain 2-like"/>
    <property type="match status" value="1"/>
</dbReference>
<feature type="domain" description="Toprim" evidence="11">
    <location>
        <begin position="451"/>
        <end position="570"/>
    </location>
</feature>
<dbReference type="Gene3D" id="3.40.50.670">
    <property type="match status" value="1"/>
</dbReference>
<comment type="cofactor">
    <cofactor evidence="2">
        <name>Ca(2+)</name>
        <dbReference type="ChEBI" id="CHEBI:29108"/>
    </cofactor>
</comment>
<dbReference type="InterPro" id="IPR014721">
    <property type="entry name" value="Ribsml_uS5_D2-typ_fold_subgr"/>
</dbReference>
<dbReference type="FunFam" id="3.40.50.670:FF:000001">
    <property type="entry name" value="DNA topoisomerase 2"/>
    <property type="match status" value="1"/>
</dbReference>
<dbReference type="InterPro" id="IPR001241">
    <property type="entry name" value="Topo_IIA"/>
</dbReference>
<evidence type="ECO:0000313" key="12">
    <source>
        <dbReference type="EMBL" id="ETN98443.1"/>
    </source>
</evidence>
<dbReference type="GO" id="GO:0005524">
    <property type="term" value="F:ATP binding"/>
    <property type="evidence" value="ECO:0007669"/>
    <property type="project" value="UniProtKB-UniRule"/>
</dbReference>
<dbReference type="InterPro" id="IPR001154">
    <property type="entry name" value="TopoII_euk"/>
</dbReference>
<evidence type="ECO:0000256" key="5">
    <source>
        <dbReference type="ARBA" id="ARBA00022741"/>
    </source>
</evidence>
<comment type="function">
    <text evidence="10">Control of topological states of DNA by transient breakage and subsequent rejoining of DNA strands. Topoisomerase II makes double-strand breaks.</text>
</comment>
<accession>X6LA94</accession>
<dbReference type="InterPro" id="IPR013760">
    <property type="entry name" value="Topo_IIA-like_dom_sf"/>
</dbReference>
<comment type="subunit">
    <text evidence="10">Homodimer.</text>
</comment>
<evidence type="ECO:0000256" key="2">
    <source>
        <dbReference type="ARBA" id="ARBA00001913"/>
    </source>
</evidence>
<dbReference type="PRINTS" id="PR00418">
    <property type="entry name" value="TPI2FAMILY"/>
</dbReference>
<evidence type="ECO:0000256" key="4">
    <source>
        <dbReference type="ARBA" id="ARBA00011080"/>
    </source>
</evidence>
<protein>
    <recommendedName>
        <fullName evidence="10">DNA topoisomerase 2</fullName>
        <ecNumber evidence="10">5.6.2.2</ecNumber>
    </recommendedName>
</protein>
<evidence type="ECO:0000259" key="11">
    <source>
        <dbReference type="PROSITE" id="PS50880"/>
    </source>
</evidence>
<evidence type="ECO:0000256" key="9">
    <source>
        <dbReference type="ARBA" id="ARBA00023235"/>
    </source>
</evidence>
<dbReference type="SUPFAM" id="SSF55874">
    <property type="entry name" value="ATPase domain of HSP90 chaperone/DNA topoisomerase II/histidine kinase"/>
    <property type="match status" value="1"/>
</dbReference>
<dbReference type="SUPFAM" id="SSF56719">
    <property type="entry name" value="Type II DNA topoisomerase"/>
    <property type="match status" value="1"/>
</dbReference>
<gene>
    <name evidence="12" type="ORF">RFI_39057</name>
</gene>
<dbReference type="PRINTS" id="PR01158">
    <property type="entry name" value="TOPISMRASEII"/>
</dbReference>
<dbReference type="SMART" id="SM00387">
    <property type="entry name" value="HATPase_c"/>
    <property type="match status" value="1"/>
</dbReference>
<dbReference type="InterPro" id="IPR006171">
    <property type="entry name" value="TOPRIM_dom"/>
</dbReference>
<keyword evidence="7 10" id="KW-0799">Topoisomerase</keyword>
<dbReference type="GO" id="GO:0003918">
    <property type="term" value="F:DNA topoisomerase type II (double strand cut, ATP-hydrolyzing) activity"/>
    <property type="evidence" value="ECO:0007669"/>
    <property type="project" value="UniProtKB-UniRule"/>
</dbReference>
<proteinExistence type="inferred from homology"/>
<dbReference type="Gene3D" id="3.30.230.10">
    <property type="match status" value="1"/>
</dbReference>
<dbReference type="Pfam" id="PF02518">
    <property type="entry name" value="HATPase_c"/>
    <property type="match status" value="1"/>
</dbReference>
<dbReference type="PANTHER" id="PTHR10169">
    <property type="entry name" value="DNA TOPOISOMERASE/GYRASE"/>
    <property type="match status" value="1"/>
</dbReference>
<dbReference type="InterPro" id="IPR003594">
    <property type="entry name" value="HATPase_dom"/>
</dbReference>